<dbReference type="EMBL" id="JAUKPO010000001">
    <property type="protein sequence ID" value="MDO1445089.1"/>
    <property type="molecule type" value="Genomic_DNA"/>
</dbReference>
<dbReference type="PRINTS" id="PR00739">
    <property type="entry name" value="GLHYDRLASE26"/>
</dbReference>
<keyword evidence="4" id="KW-0964">Secreted</keyword>
<gene>
    <name evidence="7" type="ORF">Q0590_02445</name>
</gene>
<protein>
    <recommendedName>
        <fullName evidence="4">Mannan endo-1,4-beta-mannosidase</fullName>
        <ecNumber evidence="4">3.2.1.78</ecNumber>
    </recommendedName>
</protein>
<comment type="catalytic activity">
    <reaction evidence="4">
        <text>Random hydrolysis of (1-&gt;4)-beta-D-mannosidic linkages in mannans, galactomannans and glucomannans.</text>
        <dbReference type="EC" id="3.2.1.78"/>
    </reaction>
</comment>
<dbReference type="PANTHER" id="PTHR40079:SF4">
    <property type="entry name" value="GH26 DOMAIN-CONTAINING PROTEIN-RELATED"/>
    <property type="match status" value="1"/>
</dbReference>
<dbReference type="PIRSF" id="PIRSF018168">
    <property type="entry name" value="Mannan-1_4-beta-mannosidase"/>
    <property type="match status" value="1"/>
</dbReference>
<feature type="active site" description="Nucleophile" evidence="5">
    <location>
        <position position="287"/>
    </location>
</feature>
<dbReference type="PANTHER" id="PTHR40079">
    <property type="entry name" value="MANNAN ENDO-1,4-BETA-MANNOSIDASE E-RELATED"/>
    <property type="match status" value="1"/>
</dbReference>
<name>A0ABT8R120_9BACT</name>
<dbReference type="Proteomes" id="UP001168528">
    <property type="component" value="Unassembled WGS sequence"/>
</dbReference>
<evidence type="ECO:0000256" key="3">
    <source>
        <dbReference type="ARBA" id="ARBA00023295"/>
    </source>
</evidence>
<comment type="subcellular location">
    <subcellularLocation>
        <location evidence="4">Secreted</location>
    </subcellularLocation>
</comment>
<evidence type="ECO:0000256" key="5">
    <source>
        <dbReference type="PROSITE-ProRule" id="PRU01100"/>
    </source>
</evidence>
<evidence type="ECO:0000313" key="7">
    <source>
        <dbReference type="EMBL" id="MDO1445089.1"/>
    </source>
</evidence>
<feature type="active site" description="Proton donor" evidence="5">
    <location>
        <position position="179"/>
    </location>
</feature>
<feature type="domain" description="GH26" evidence="6">
    <location>
        <begin position="21"/>
        <end position="356"/>
    </location>
</feature>
<proteinExistence type="inferred from homology"/>
<evidence type="ECO:0000256" key="1">
    <source>
        <dbReference type="ARBA" id="ARBA00007754"/>
    </source>
</evidence>
<dbReference type="InterPro" id="IPR022790">
    <property type="entry name" value="GH26_dom"/>
</dbReference>
<sequence>MPETTVTSQAKPGPIDRKATKETVSLFNNLLTLSKEHILFGHQHATEYGHGWSGEEGRSDVKSVTGSHPAVIGIDFSGLSGRPKEEIEKSKASLKKQIVDTYNRGGIITVAWHFSNLVTPQTGFYWKDSVSAPAVKNIIPGGSHHTQYKEILRTIADLANSVKGKDGKLAPMIFRPYHEFDGDWFWWGKSHCTKDEFISLWRFTVSYLRNELGVHNFLYAFSPDNKFNSEAEFLDRYPGDEWVDMVGMDNYGDFGRNGKYNLEAGIKKLKIVSDYAQKAGKLAAFTETGLESIADKDWWTASLLQSLKAEKMQLAYVLVWRNDAKSSTHYYAPYPDHPSVPDFMKFYQDPYTLFEADLPDMYHMK</sequence>
<keyword evidence="8" id="KW-1185">Reference proteome</keyword>
<dbReference type="GO" id="GO:0016787">
    <property type="term" value="F:hydrolase activity"/>
    <property type="evidence" value="ECO:0007669"/>
    <property type="project" value="UniProtKB-KW"/>
</dbReference>
<dbReference type="InterPro" id="IPR000805">
    <property type="entry name" value="Glyco_hydro_26"/>
</dbReference>
<reference evidence="7" key="1">
    <citation type="submission" date="2023-07" db="EMBL/GenBank/DDBJ databases">
        <title>The genome sequence of Rhodocytophaga aerolata KACC 12507.</title>
        <authorList>
            <person name="Zhang X."/>
        </authorList>
    </citation>
    <scope>NUCLEOTIDE SEQUENCE</scope>
    <source>
        <strain evidence="7">KACC 12507</strain>
    </source>
</reference>
<evidence type="ECO:0000259" key="6">
    <source>
        <dbReference type="PROSITE" id="PS51764"/>
    </source>
</evidence>
<comment type="similarity">
    <text evidence="1 4 5">Belongs to the glycosyl hydrolase 26 family.</text>
</comment>
<dbReference type="InterPro" id="IPR016714">
    <property type="entry name" value="MANB/E"/>
</dbReference>
<evidence type="ECO:0000256" key="4">
    <source>
        <dbReference type="PIRNR" id="PIRNR018168"/>
    </source>
</evidence>
<comment type="caution">
    <text evidence="7">The sequence shown here is derived from an EMBL/GenBank/DDBJ whole genome shotgun (WGS) entry which is preliminary data.</text>
</comment>
<evidence type="ECO:0000256" key="2">
    <source>
        <dbReference type="ARBA" id="ARBA00022801"/>
    </source>
</evidence>
<keyword evidence="4" id="KW-0119">Carbohydrate metabolism</keyword>
<dbReference type="PROSITE" id="PS51764">
    <property type="entry name" value="GH26"/>
    <property type="match status" value="1"/>
</dbReference>
<accession>A0ABT8R120</accession>
<keyword evidence="2 4" id="KW-0378">Hydrolase</keyword>
<dbReference type="Gene3D" id="3.20.20.80">
    <property type="entry name" value="Glycosidases"/>
    <property type="match status" value="1"/>
</dbReference>
<dbReference type="EC" id="3.2.1.78" evidence="4"/>
<dbReference type="SUPFAM" id="SSF51445">
    <property type="entry name" value="(Trans)glycosidases"/>
    <property type="match status" value="1"/>
</dbReference>
<dbReference type="InterPro" id="IPR017853">
    <property type="entry name" value="GH"/>
</dbReference>
<keyword evidence="3 4" id="KW-0326">Glycosidase</keyword>
<evidence type="ECO:0000313" key="8">
    <source>
        <dbReference type="Proteomes" id="UP001168528"/>
    </source>
</evidence>
<organism evidence="7 8">
    <name type="scientific">Rhodocytophaga aerolata</name>
    <dbReference type="NCBI Taxonomy" id="455078"/>
    <lineage>
        <taxon>Bacteria</taxon>
        <taxon>Pseudomonadati</taxon>
        <taxon>Bacteroidota</taxon>
        <taxon>Cytophagia</taxon>
        <taxon>Cytophagales</taxon>
        <taxon>Rhodocytophagaceae</taxon>
        <taxon>Rhodocytophaga</taxon>
    </lineage>
</organism>
<dbReference type="Pfam" id="PF02156">
    <property type="entry name" value="Glyco_hydro_26"/>
    <property type="match status" value="1"/>
</dbReference>